<dbReference type="InterPro" id="IPR001245">
    <property type="entry name" value="Ser-Thr/Tyr_kinase_cat_dom"/>
</dbReference>
<evidence type="ECO:0000313" key="4">
    <source>
        <dbReference type="EMBL" id="MPC73930.1"/>
    </source>
</evidence>
<dbReference type="InterPro" id="IPR050198">
    <property type="entry name" value="Non-receptor_tyrosine_kinases"/>
</dbReference>
<dbReference type="AlphaFoldDB" id="A0A5B7HNF8"/>
<gene>
    <name evidence="4" type="primary">SRK1_1</name>
    <name evidence="4" type="ORF">E2C01_068273</name>
</gene>
<dbReference type="EMBL" id="VSRR010037835">
    <property type="protein sequence ID" value="MPC73930.1"/>
    <property type="molecule type" value="Genomic_DNA"/>
</dbReference>
<dbReference type="Gene3D" id="1.10.510.10">
    <property type="entry name" value="Transferase(Phosphotransferase) domain 1"/>
    <property type="match status" value="1"/>
</dbReference>
<protein>
    <submittedName>
        <fullName evidence="4">Tyrosine-protein kinase isoform SRK4</fullName>
    </submittedName>
</protein>
<keyword evidence="2" id="KW-0067">ATP-binding</keyword>
<evidence type="ECO:0000256" key="1">
    <source>
        <dbReference type="ARBA" id="ARBA00022741"/>
    </source>
</evidence>
<feature type="domain" description="Serine-threonine/tyrosine-protein kinase catalytic" evidence="3">
    <location>
        <begin position="1"/>
        <end position="51"/>
    </location>
</feature>
<dbReference type="PANTHER" id="PTHR24418">
    <property type="entry name" value="TYROSINE-PROTEIN KINASE"/>
    <property type="match status" value="1"/>
</dbReference>
<accession>A0A5B7HNF8</accession>
<proteinExistence type="predicted"/>
<comment type="caution">
    <text evidence="4">The sequence shown here is derived from an EMBL/GenBank/DDBJ whole genome shotgun (WGS) entry which is preliminary data.</text>
</comment>
<keyword evidence="1" id="KW-0547">Nucleotide-binding</keyword>
<keyword evidence="4" id="KW-0418">Kinase</keyword>
<evidence type="ECO:0000259" key="3">
    <source>
        <dbReference type="Pfam" id="PF07714"/>
    </source>
</evidence>
<keyword evidence="5" id="KW-1185">Reference proteome</keyword>
<name>A0A5B7HNF8_PORTR</name>
<dbReference type="OrthoDB" id="28230at2759"/>
<organism evidence="4 5">
    <name type="scientific">Portunus trituberculatus</name>
    <name type="common">Swimming crab</name>
    <name type="synonym">Neptunus trituberculatus</name>
    <dbReference type="NCBI Taxonomy" id="210409"/>
    <lineage>
        <taxon>Eukaryota</taxon>
        <taxon>Metazoa</taxon>
        <taxon>Ecdysozoa</taxon>
        <taxon>Arthropoda</taxon>
        <taxon>Crustacea</taxon>
        <taxon>Multicrustacea</taxon>
        <taxon>Malacostraca</taxon>
        <taxon>Eumalacostraca</taxon>
        <taxon>Eucarida</taxon>
        <taxon>Decapoda</taxon>
        <taxon>Pleocyemata</taxon>
        <taxon>Brachyura</taxon>
        <taxon>Eubrachyura</taxon>
        <taxon>Portunoidea</taxon>
        <taxon>Portunidae</taxon>
        <taxon>Portuninae</taxon>
        <taxon>Portunus</taxon>
    </lineage>
</organism>
<evidence type="ECO:0000313" key="5">
    <source>
        <dbReference type="Proteomes" id="UP000324222"/>
    </source>
</evidence>
<sequence length="68" mass="8337">MNNTEVIEALERDYRMPRPVTCPTKLYNMMLLCWARTPSFRPTFEDLHWQLDDFFNFEETEPDYRDIS</sequence>
<reference evidence="4 5" key="1">
    <citation type="submission" date="2019-05" db="EMBL/GenBank/DDBJ databases">
        <title>Another draft genome of Portunus trituberculatus and its Hox gene families provides insights of decapod evolution.</title>
        <authorList>
            <person name="Jeong J.-H."/>
            <person name="Song I."/>
            <person name="Kim S."/>
            <person name="Choi T."/>
            <person name="Kim D."/>
            <person name="Ryu S."/>
            <person name="Kim W."/>
        </authorList>
    </citation>
    <scope>NUCLEOTIDE SEQUENCE [LARGE SCALE GENOMIC DNA]</scope>
    <source>
        <tissue evidence="4">Muscle</tissue>
    </source>
</reference>
<dbReference type="Proteomes" id="UP000324222">
    <property type="component" value="Unassembled WGS sequence"/>
</dbReference>
<dbReference type="GO" id="GO:0005524">
    <property type="term" value="F:ATP binding"/>
    <property type="evidence" value="ECO:0007669"/>
    <property type="project" value="UniProtKB-KW"/>
</dbReference>
<dbReference type="Pfam" id="PF07714">
    <property type="entry name" value="PK_Tyr_Ser-Thr"/>
    <property type="match status" value="1"/>
</dbReference>
<keyword evidence="4" id="KW-0808">Transferase</keyword>
<dbReference type="SUPFAM" id="SSF56112">
    <property type="entry name" value="Protein kinase-like (PK-like)"/>
    <property type="match status" value="1"/>
</dbReference>
<dbReference type="GO" id="GO:0004672">
    <property type="term" value="F:protein kinase activity"/>
    <property type="evidence" value="ECO:0007669"/>
    <property type="project" value="InterPro"/>
</dbReference>
<dbReference type="InterPro" id="IPR011009">
    <property type="entry name" value="Kinase-like_dom_sf"/>
</dbReference>
<evidence type="ECO:0000256" key="2">
    <source>
        <dbReference type="ARBA" id="ARBA00022840"/>
    </source>
</evidence>